<dbReference type="EC" id="3.4.23.36" evidence="9"/>
<feature type="region of interest" description="Disordered" evidence="11">
    <location>
        <begin position="154"/>
        <end position="178"/>
    </location>
</feature>
<dbReference type="PANTHER" id="PTHR33695:SF1">
    <property type="entry name" value="LIPOPROTEIN SIGNAL PEPTIDASE"/>
    <property type="match status" value="1"/>
</dbReference>
<keyword evidence="2 9" id="KW-1003">Cell membrane</keyword>
<comment type="subcellular location">
    <subcellularLocation>
        <location evidence="9">Cell membrane</location>
        <topology evidence="9">Multi-pass membrane protein</topology>
    </subcellularLocation>
</comment>
<dbReference type="InterPro" id="IPR001872">
    <property type="entry name" value="Peptidase_A8"/>
</dbReference>
<evidence type="ECO:0000256" key="3">
    <source>
        <dbReference type="ARBA" id="ARBA00022670"/>
    </source>
</evidence>
<evidence type="ECO:0000313" key="13">
    <source>
        <dbReference type="Proteomes" id="UP000613840"/>
    </source>
</evidence>
<dbReference type="GO" id="GO:0005886">
    <property type="term" value="C:plasma membrane"/>
    <property type="evidence" value="ECO:0007669"/>
    <property type="project" value="UniProtKB-SubCell"/>
</dbReference>
<gene>
    <name evidence="9 12" type="primary">lspA</name>
    <name evidence="12" type="ORF">GCM10011575_37950</name>
</gene>
<keyword evidence="4 9" id="KW-0812">Transmembrane</keyword>
<keyword evidence="8 9" id="KW-0472">Membrane</keyword>
<feature type="active site" evidence="9">
    <location>
        <position position="113"/>
    </location>
</feature>
<evidence type="ECO:0000256" key="4">
    <source>
        <dbReference type="ARBA" id="ARBA00022692"/>
    </source>
</evidence>
<dbReference type="HAMAP" id="MF_00161">
    <property type="entry name" value="LspA"/>
    <property type="match status" value="1"/>
</dbReference>
<comment type="function">
    <text evidence="9">This protein specifically catalyzes the removal of signal peptides from prolipoproteins.</text>
</comment>
<evidence type="ECO:0000256" key="11">
    <source>
        <dbReference type="SAM" id="MobiDB-lite"/>
    </source>
</evidence>
<evidence type="ECO:0000256" key="7">
    <source>
        <dbReference type="ARBA" id="ARBA00022989"/>
    </source>
</evidence>
<dbReference type="GO" id="GO:0006508">
    <property type="term" value="P:proteolysis"/>
    <property type="evidence" value="ECO:0007669"/>
    <property type="project" value="UniProtKB-KW"/>
</dbReference>
<comment type="caution">
    <text evidence="12">The sequence shown here is derived from an EMBL/GenBank/DDBJ whole genome shotgun (WGS) entry which is preliminary data.</text>
</comment>
<dbReference type="GO" id="GO:0004190">
    <property type="term" value="F:aspartic-type endopeptidase activity"/>
    <property type="evidence" value="ECO:0007669"/>
    <property type="project" value="UniProtKB-UniRule"/>
</dbReference>
<keyword evidence="6 9" id="KW-0378">Hydrolase</keyword>
<organism evidence="12 13">
    <name type="scientific">Microlunatus endophyticus</name>
    <dbReference type="NCBI Taxonomy" id="1716077"/>
    <lineage>
        <taxon>Bacteria</taxon>
        <taxon>Bacillati</taxon>
        <taxon>Actinomycetota</taxon>
        <taxon>Actinomycetes</taxon>
        <taxon>Propionibacteriales</taxon>
        <taxon>Propionibacteriaceae</taxon>
        <taxon>Microlunatus</taxon>
    </lineage>
</organism>
<dbReference type="EMBL" id="BMMZ01000011">
    <property type="protein sequence ID" value="GGL76190.1"/>
    <property type="molecule type" value="Genomic_DNA"/>
</dbReference>
<dbReference type="PANTHER" id="PTHR33695">
    <property type="entry name" value="LIPOPROTEIN SIGNAL PEPTIDASE"/>
    <property type="match status" value="1"/>
</dbReference>
<comment type="caution">
    <text evidence="9">Lacks conserved residue(s) required for the propagation of feature annotation.</text>
</comment>
<evidence type="ECO:0000256" key="8">
    <source>
        <dbReference type="ARBA" id="ARBA00023136"/>
    </source>
</evidence>
<comment type="pathway">
    <text evidence="9">Protein modification; lipoprotein biosynthesis (signal peptide cleavage).</text>
</comment>
<comment type="catalytic activity">
    <reaction evidence="9">
        <text>Release of signal peptides from bacterial membrane prolipoproteins. Hydrolyzes -Xaa-Yaa-Zaa-|-(S,diacylglyceryl)Cys-, in which Xaa is hydrophobic (preferably Leu), and Yaa (Ala or Ser) and Zaa (Gly or Ala) have small, neutral side chains.</text>
        <dbReference type="EC" id="3.4.23.36"/>
    </reaction>
</comment>
<keyword evidence="13" id="KW-1185">Reference proteome</keyword>
<evidence type="ECO:0000256" key="2">
    <source>
        <dbReference type="ARBA" id="ARBA00022475"/>
    </source>
</evidence>
<evidence type="ECO:0000256" key="1">
    <source>
        <dbReference type="ARBA" id="ARBA00006139"/>
    </source>
</evidence>
<feature type="transmembrane region" description="Helical" evidence="9">
    <location>
        <begin position="80"/>
        <end position="101"/>
    </location>
</feature>
<keyword evidence="5 9" id="KW-0064">Aspartyl protease</keyword>
<reference evidence="12" key="1">
    <citation type="journal article" date="2014" name="Int. J. Syst. Evol. Microbiol.">
        <title>Complete genome sequence of Corynebacterium casei LMG S-19264T (=DSM 44701T), isolated from a smear-ripened cheese.</title>
        <authorList>
            <consortium name="US DOE Joint Genome Institute (JGI-PGF)"/>
            <person name="Walter F."/>
            <person name="Albersmeier A."/>
            <person name="Kalinowski J."/>
            <person name="Ruckert C."/>
        </authorList>
    </citation>
    <scope>NUCLEOTIDE SEQUENCE</scope>
    <source>
        <strain evidence="12">CGMCC 4.7306</strain>
    </source>
</reference>
<dbReference type="AlphaFoldDB" id="A0A917SG12"/>
<keyword evidence="7 9" id="KW-1133">Transmembrane helix</keyword>
<feature type="active site" evidence="9">
    <location>
        <position position="127"/>
    </location>
</feature>
<feature type="transmembrane region" description="Helical" evidence="9">
    <location>
        <begin position="52"/>
        <end position="73"/>
    </location>
</feature>
<proteinExistence type="inferred from homology"/>
<reference evidence="12" key="2">
    <citation type="submission" date="2020-09" db="EMBL/GenBank/DDBJ databases">
        <authorList>
            <person name="Sun Q."/>
            <person name="Zhou Y."/>
        </authorList>
    </citation>
    <scope>NUCLEOTIDE SEQUENCE</scope>
    <source>
        <strain evidence="12">CGMCC 4.7306</strain>
    </source>
</reference>
<evidence type="ECO:0000256" key="6">
    <source>
        <dbReference type="ARBA" id="ARBA00022801"/>
    </source>
</evidence>
<feature type="transmembrane region" description="Helical" evidence="9">
    <location>
        <begin position="121"/>
        <end position="143"/>
    </location>
</feature>
<accession>A0A917SG12</accession>
<evidence type="ECO:0000256" key="5">
    <source>
        <dbReference type="ARBA" id="ARBA00022750"/>
    </source>
</evidence>
<comment type="similarity">
    <text evidence="1 9 10">Belongs to the peptidase A8 family.</text>
</comment>
<evidence type="ECO:0000256" key="9">
    <source>
        <dbReference type="HAMAP-Rule" id="MF_00161"/>
    </source>
</evidence>
<feature type="compositionally biased region" description="Polar residues" evidence="11">
    <location>
        <begin position="168"/>
        <end position="178"/>
    </location>
</feature>
<name>A0A917SG12_9ACTN</name>
<sequence>MLVAAAGLVLDVITKHLAAGRLDPYNPVVLFGGLLRLQLIRNSGAAFSLGEGYTPVFAVLAAAALLFVIIALLPRLRHSGWAVALGFLMAGVAGNLVDRIFREPGFFRGHVVDFLQLPHWAIFNVADMCVCTAAVMIVILAIFRNISVGGEHYARKGPADRQTEENGAESTTPGQSRS</sequence>
<evidence type="ECO:0000313" key="12">
    <source>
        <dbReference type="EMBL" id="GGL76190.1"/>
    </source>
</evidence>
<protein>
    <recommendedName>
        <fullName evidence="9">Lipoprotein signal peptidase</fullName>
        <ecNumber evidence="9">3.4.23.36</ecNumber>
    </recommendedName>
    <alternativeName>
        <fullName evidence="9">Prolipoprotein signal peptidase</fullName>
    </alternativeName>
    <alternativeName>
        <fullName evidence="9">Signal peptidase II</fullName>
        <shortName evidence="9">SPase II</shortName>
    </alternativeName>
</protein>
<feature type="compositionally biased region" description="Basic and acidic residues" evidence="11">
    <location>
        <begin position="154"/>
        <end position="164"/>
    </location>
</feature>
<dbReference type="PRINTS" id="PR00781">
    <property type="entry name" value="LIPOSIGPTASE"/>
</dbReference>
<keyword evidence="12" id="KW-0449">Lipoprotein</keyword>
<evidence type="ECO:0000256" key="10">
    <source>
        <dbReference type="RuleBase" id="RU004181"/>
    </source>
</evidence>
<keyword evidence="3 9" id="KW-0645">Protease</keyword>
<dbReference type="Pfam" id="PF01252">
    <property type="entry name" value="Peptidase_A8"/>
    <property type="match status" value="1"/>
</dbReference>
<dbReference type="Proteomes" id="UP000613840">
    <property type="component" value="Unassembled WGS sequence"/>
</dbReference>